<dbReference type="GO" id="GO:0000155">
    <property type="term" value="F:phosphorelay sensor kinase activity"/>
    <property type="evidence" value="ECO:0007669"/>
    <property type="project" value="InterPro"/>
</dbReference>
<accession>A0A1M5Y598</accession>
<dbReference type="PANTHER" id="PTHR43547">
    <property type="entry name" value="TWO-COMPONENT HISTIDINE KINASE"/>
    <property type="match status" value="1"/>
</dbReference>
<evidence type="ECO:0000313" key="19">
    <source>
        <dbReference type="Proteomes" id="UP000184608"/>
    </source>
</evidence>
<dbReference type="Proteomes" id="UP000184608">
    <property type="component" value="Unassembled WGS sequence"/>
</dbReference>
<dbReference type="Pfam" id="PF14689">
    <property type="entry name" value="SPOB_a"/>
    <property type="match status" value="1"/>
</dbReference>
<dbReference type="SUPFAM" id="SSF55874">
    <property type="entry name" value="ATPase domain of HSP90 chaperone/DNA topoisomerase II/histidine kinase"/>
    <property type="match status" value="1"/>
</dbReference>
<evidence type="ECO:0000259" key="17">
    <source>
        <dbReference type="PROSITE" id="PS50109"/>
    </source>
</evidence>
<dbReference type="InterPro" id="IPR033463">
    <property type="entry name" value="sCache_3"/>
</dbReference>
<keyword evidence="6" id="KW-0597">Phosphoprotein</keyword>
<dbReference type="InterPro" id="IPR004358">
    <property type="entry name" value="Sig_transdc_His_kin-like_C"/>
</dbReference>
<dbReference type="EC" id="2.7.13.3" evidence="4"/>
<keyword evidence="19" id="KW-1185">Reference proteome</keyword>
<evidence type="ECO:0000313" key="18">
    <source>
        <dbReference type="EMBL" id="SHI07251.1"/>
    </source>
</evidence>
<dbReference type="Gene3D" id="3.30.565.10">
    <property type="entry name" value="Histidine kinase-like ATPase, C-terminal domain"/>
    <property type="match status" value="1"/>
</dbReference>
<dbReference type="InterPro" id="IPR013767">
    <property type="entry name" value="PAS_fold"/>
</dbReference>
<keyword evidence="10 18" id="KW-0418">Kinase</keyword>
<dbReference type="PROSITE" id="PS50109">
    <property type="entry name" value="HIS_KIN"/>
    <property type="match status" value="1"/>
</dbReference>
<dbReference type="InterPro" id="IPR003594">
    <property type="entry name" value="HATPase_dom"/>
</dbReference>
<comment type="subcellular location">
    <subcellularLocation>
        <location evidence="2">Cell inner membrane</location>
    </subcellularLocation>
    <subcellularLocation>
        <location evidence="3">Cell membrane</location>
        <topology evidence="3">Multi-pass membrane protein</topology>
    </subcellularLocation>
</comment>
<dbReference type="InterPro" id="IPR035965">
    <property type="entry name" value="PAS-like_dom_sf"/>
</dbReference>
<dbReference type="SUPFAM" id="SSF103190">
    <property type="entry name" value="Sensory domain-like"/>
    <property type="match status" value="1"/>
</dbReference>
<dbReference type="Pfam" id="PF02518">
    <property type="entry name" value="HATPase_c"/>
    <property type="match status" value="1"/>
</dbReference>
<keyword evidence="7 18" id="KW-0808">Transferase</keyword>
<evidence type="ECO:0000256" key="14">
    <source>
        <dbReference type="ARBA" id="ARBA00023136"/>
    </source>
</evidence>
<keyword evidence="11" id="KW-0067">ATP-binding</keyword>
<feature type="domain" description="Histidine kinase" evidence="17">
    <location>
        <begin position="349"/>
        <end position="546"/>
    </location>
</feature>
<dbReference type="PRINTS" id="PR00344">
    <property type="entry name" value="BCTRLSENSOR"/>
</dbReference>
<keyword evidence="9" id="KW-0547">Nucleotide-binding</keyword>
<evidence type="ECO:0000256" key="12">
    <source>
        <dbReference type="ARBA" id="ARBA00022989"/>
    </source>
</evidence>
<dbReference type="InterPro" id="IPR036890">
    <property type="entry name" value="HATPase_C_sf"/>
</dbReference>
<dbReference type="SMART" id="SM00091">
    <property type="entry name" value="PAS"/>
    <property type="match status" value="1"/>
</dbReference>
<dbReference type="GO" id="GO:0005886">
    <property type="term" value="C:plasma membrane"/>
    <property type="evidence" value="ECO:0007669"/>
    <property type="project" value="UniProtKB-SubCell"/>
</dbReference>
<evidence type="ECO:0000256" key="8">
    <source>
        <dbReference type="ARBA" id="ARBA00022692"/>
    </source>
</evidence>
<dbReference type="RefSeq" id="WP_084193286.1">
    <property type="nucleotide sequence ID" value="NZ_FQXZ01000014.1"/>
</dbReference>
<dbReference type="SMART" id="SM00387">
    <property type="entry name" value="HATPase_c"/>
    <property type="match status" value="1"/>
</dbReference>
<keyword evidence="5" id="KW-1003">Cell membrane</keyword>
<evidence type="ECO:0000256" key="1">
    <source>
        <dbReference type="ARBA" id="ARBA00000085"/>
    </source>
</evidence>
<dbReference type="Pfam" id="PF00989">
    <property type="entry name" value="PAS"/>
    <property type="match status" value="1"/>
</dbReference>
<evidence type="ECO:0000256" key="4">
    <source>
        <dbReference type="ARBA" id="ARBA00012438"/>
    </source>
</evidence>
<evidence type="ECO:0000256" key="7">
    <source>
        <dbReference type="ARBA" id="ARBA00022679"/>
    </source>
</evidence>
<keyword evidence="13" id="KW-0902">Two-component regulatory system</keyword>
<dbReference type="Pfam" id="PF17203">
    <property type="entry name" value="sCache_3_2"/>
    <property type="match status" value="1"/>
</dbReference>
<dbReference type="InterPro" id="IPR000014">
    <property type="entry name" value="PAS"/>
</dbReference>
<reference evidence="18 19" key="1">
    <citation type="submission" date="2016-11" db="EMBL/GenBank/DDBJ databases">
        <authorList>
            <person name="Jaros S."/>
            <person name="Januszkiewicz K."/>
            <person name="Wedrychowicz H."/>
        </authorList>
    </citation>
    <scope>NUCLEOTIDE SEQUENCE [LARGE SCALE GENOMIC DNA]</scope>
    <source>
        <strain evidence="18 19">CECT 7868</strain>
    </source>
</reference>
<organism evidence="18 19">
    <name type="scientific">Vibrio aerogenes CECT 7868</name>
    <dbReference type="NCBI Taxonomy" id="1216006"/>
    <lineage>
        <taxon>Bacteria</taxon>
        <taxon>Pseudomonadati</taxon>
        <taxon>Pseudomonadota</taxon>
        <taxon>Gammaproteobacteria</taxon>
        <taxon>Vibrionales</taxon>
        <taxon>Vibrionaceae</taxon>
        <taxon>Vibrio</taxon>
    </lineage>
</organism>
<keyword evidence="14 16" id="KW-0472">Membrane</keyword>
<evidence type="ECO:0000256" key="10">
    <source>
        <dbReference type="ARBA" id="ARBA00022777"/>
    </source>
</evidence>
<dbReference type="SUPFAM" id="SSF55890">
    <property type="entry name" value="Sporulation response regulatory protein Spo0B"/>
    <property type="match status" value="1"/>
</dbReference>
<dbReference type="InterPro" id="IPR016120">
    <property type="entry name" value="Sig_transdc_His_kin_SpoOB"/>
</dbReference>
<feature type="compositionally biased region" description="Polar residues" evidence="15">
    <location>
        <begin position="562"/>
        <end position="575"/>
    </location>
</feature>
<evidence type="ECO:0000256" key="11">
    <source>
        <dbReference type="ARBA" id="ARBA00022840"/>
    </source>
</evidence>
<keyword evidence="12 16" id="KW-1133">Transmembrane helix</keyword>
<evidence type="ECO:0000256" key="3">
    <source>
        <dbReference type="ARBA" id="ARBA00004651"/>
    </source>
</evidence>
<gene>
    <name evidence="18" type="primary">dpiB_2</name>
    <name evidence="18" type="ORF">VA7868_01509</name>
</gene>
<dbReference type="InterPro" id="IPR005467">
    <property type="entry name" value="His_kinase_dom"/>
</dbReference>
<evidence type="ECO:0000256" key="6">
    <source>
        <dbReference type="ARBA" id="ARBA00022553"/>
    </source>
</evidence>
<feature type="region of interest" description="Disordered" evidence="15">
    <location>
        <begin position="547"/>
        <end position="575"/>
    </location>
</feature>
<evidence type="ECO:0000256" key="15">
    <source>
        <dbReference type="SAM" id="MobiDB-lite"/>
    </source>
</evidence>
<dbReference type="OrthoDB" id="9792686at2"/>
<name>A0A1M5Y598_9VIBR</name>
<dbReference type="GO" id="GO:0005524">
    <property type="term" value="F:ATP binding"/>
    <property type="evidence" value="ECO:0007669"/>
    <property type="project" value="UniProtKB-KW"/>
</dbReference>
<evidence type="ECO:0000256" key="16">
    <source>
        <dbReference type="SAM" id="Phobius"/>
    </source>
</evidence>
<dbReference type="EMBL" id="FQXZ01000014">
    <property type="protein sequence ID" value="SHI07251.1"/>
    <property type="molecule type" value="Genomic_DNA"/>
</dbReference>
<evidence type="ECO:0000256" key="13">
    <source>
        <dbReference type="ARBA" id="ARBA00023012"/>
    </source>
</evidence>
<dbReference type="InterPro" id="IPR039506">
    <property type="entry name" value="SPOB_a"/>
</dbReference>
<dbReference type="GO" id="GO:0006355">
    <property type="term" value="P:regulation of DNA-templated transcription"/>
    <property type="evidence" value="ECO:0007669"/>
    <property type="project" value="InterPro"/>
</dbReference>
<dbReference type="AlphaFoldDB" id="A0A1M5Y598"/>
<dbReference type="PANTHER" id="PTHR43547:SF10">
    <property type="entry name" value="SENSOR HISTIDINE KINASE DCUS"/>
    <property type="match status" value="1"/>
</dbReference>
<feature type="compositionally biased region" description="Basic and acidic residues" evidence="15">
    <location>
        <begin position="547"/>
        <end position="556"/>
    </location>
</feature>
<keyword evidence="8 16" id="KW-0812">Transmembrane</keyword>
<dbReference type="CDD" id="cd18773">
    <property type="entry name" value="PDC1_HK_sensor"/>
    <property type="match status" value="1"/>
</dbReference>
<dbReference type="Gene3D" id="1.10.287.130">
    <property type="match status" value="1"/>
</dbReference>
<dbReference type="SUPFAM" id="SSF55785">
    <property type="entry name" value="PYP-like sensor domain (PAS domain)"/>
    <property type="match status" value="1"/>
</dbReference>
<dbReference type="STRING" id="1216006.VA7868_01509"/>
<dbReference type="FunFam" id="3.30.450.20:FF:000018">
    <property type="entry name" value="Sensor histidine kinase DcuS"/>
    <property type="match status" value="1"/>
</dbReference>
<proteinExistence type="predicted"/>
<evidence type="ECO:0000256" key="9">
    <source>
        <dbReference type="ARBA" id="ARBA00022741"/>
    </source>
</evidence>
<feature type="transmembrane region" description="Helical" evidence="16">
    <location>
        <begin position="21"/>
        <end position="43"/>
    </location>
</feature>
<evidence type="ECO:0000256" key="2">
    <source>
        <dbReference type="ARBA" id="ARBA00004533"/>
    </source>
</evidence>
<evidence type="ECO:0000256" key="5">
    <source>
        <dbReference type="ARBA" id="ARBA00022475"/>
    </source>
</evidence>
<feature type="transmembrane region" description="Helical" evidence="16">
    <location>
        <begin position="188"/>
        <end position="206"/>
    </location>
</feature>
<dbReference type="InterPro" id="IPR029151">
    <property type="entry name" value="Sensor-like_sf"/>
</dbReference>
<protein>
    <recommendedName>
        <fullName evidence="4">histidine kinase</fullName>
        <ecNumber evidence="4">2.7.13.3</ecNumber>
    </recommendedName>
</protein>
<sequence>MVSFFRALPRHFSLRQLRFKTRMIMILGAITLIQTVGLGYFALHYLDQALNEQMGRQAVQLAQTIAHMPLIREAVAGGEPDQLQPFSLELADVAKVSFVVIGDQHGIRLAHPNAAKVGHPMWDDDGETDDLVLQQGQPSVSRVEGSLGLSVRGKAPVKNVQGQVTGIVSVGYLLDTVHQTVQTYQSSMFVAIGLFFIFSVLTALGFSHHFKKAIFHLEPEQIGRMFHEQKIILETMREGIVAVNQKGEVSLINSAALRALQLDENVSYQGRHILDVIPHSEMLDVLQSGEPHYDEEIWLADHHLIVNRIPLRQNGQVMGVVSSFRLKNEVDLVSRKLTRIRQYAETLRSQSHEYNNKLNTIAGLIQIQSYDKALALIGHETQLHQSFIHQVMALTDDKMLAGCLLGKFNRARELGLRLVIDPDSQCHDIPAAIPRGQLISIVSNLIDNAFEATFHHRGEQGEVRLSMTDLGHELILEVEDEGPGISDSQQQRIFDHGYTTKHQPGHGIGLHLVKTLVTRFQGLITIESPVGDGQGSRFTVYLPKDGDESTCHDFAEKPLSGNPRQQNTSRENPHD</sequence>
<comment type="catalytic activity">
    <reaction evidence="1">
        <text>ATP + protein L-histidine = ADP + protein N-phospho-L-histidine.</text>
        <dbReference type="EC" id="2.7.13.3"/>
    </reaction>
</comment>
<dbReference type="Gene3D" id="3.30.450.20">
    <property type="entry name" value="PAS domain"/>
    <property type="match status" value="2"/>
</dbReference>